<dbReference type="Proteomes" id="UP001604335">
    <property type="component" value="Unassembled WGS sequence"/>
</dbReference>
<keyword evidence="4 7" id="KW-0665">Pyrimidine biosynthesis</keyword>
<comment type="similarity">
    <text evidence="7">Belongs to the OMP decarboxylase family. Type 1 subfamily.</text>
</comment>
<evidence type="ECO:0000256" key="1">
    <source>
        <dbReference type="ARBA" id="ARBA00002356"/>
    </source>
</evidence>
<keyword evidence="5 7" id="KW-0456">Lyase</keyword>
<dbReference type="EMBL" id="JAZAQF010000006">
    <property type="protein sequence ID" value="MFG3816200.1"/>
    <property type="molecule type" value="Genomic_DNA"/>
</dbReference>
<dbReference type="SMART" id="SM00934">
    <property type="entry name" value="OMPdecase"/>
    <property type="match status" value="1"/>
</dbReference>
<accession>A0ABW7C7S5</accession>
<feature type="active site" description="Proton donor" evidence="7">
    <location>
        <position position="69"/>
    </location>
</feature>
<name>A0ABW7C7S5_9CYAN</name>
<proteinExistence type="inferred from homology"/>
<dbReference type="GO" id="GO:0004590">
    <property type="term" value="F:orotidine-5'-phosphate decarboxylase activity"/>
    <property type="evidence" value="ECO:0007669"/>
    <property type="project" value="UniProtKB-EC"/>
</dbReference>
<feature type="binding site" evidence="7">
    <location>
        <position position="202"/>
    </location>
    <ligand>
        <name>substrate</name>
    </ligand>
</feature>
<evidence type="ECO:0000256" key="3">
    <source>
        <dbReference type="ARBA" id="ARBA00022793"/>
    </source>
</evidence>
<feature type="binding site" evidence="7">
    <location>
        <position position="40"/>
    </location>
    <ligand>
        <name>substrate</name>
    </ligand>
</feature>
<keyword evidence="3 7" id="KW-0210">Decarboxylase</keyword>
<feature type="binding site" evidence="7">
    <location>
        <begin position="67"/>
        <end position="76"/>
    </location>
    <ligand>
        <name>substrate</name>
    </ligand>
</feature>
<dbReference type="PROSITE" id="PS00156">
    <property type="entry name" value="OMPDECASE"/>
    <property type="match status" value="1"/>
</dbReference>
<dbReference type="InterPro" id="IPR001754">
    <property type="entry name" value="OMPdeCOase_dom"/>
</dbReference>
<gene>
    <name evidence="7 10" type="primary">pyrF</name>
    <name evidence="10" type="ORF">VPK24_01015</name>
</gene>
<sequence length="245" mass="25321">MGPIEDKTVSGDRVIVALDVSTYEAAIAWVDRLPEVSFWKVGLELFISAGPAIVQELKQRQKRIFLDLKLHDIPNTMAGAARAVGRYGVDLLTVHGSAGLTALEAAQSAAIAGATEAGVTPPQLIAVTLLTSIGPDRLAADLQVSASVADYTAHLAQLAKMAGLAGAVCSPQEATTLRSHCGADFLLVCPGVRPAWAASGDQQRTLTPAEAFAAGASYLVVGRPVTAAADPVAAWERLVAEVASS</sequence>
<evidence type="ECO:0000256" key="5">
    <source>
        <dbReference type="ARBA" id="ARBA00023239"/>
    </source>
</evidence>
<feature type="binding site" evidence="7">
    <location>
        <position position="193"/>
    </location>
    <ligand>
        <name>substrate</name>
    </ligand>
</feature>
<dbReference type="RefSeq" id="WP_393009933.1">
    <property type="nucleotide sequence ID" value="NZ_JAZAQF010000006.1"/>
</dbReference>
<protein>
    <recommendedName>
        <fullName evidence="7">Orotidine 5'-phosphate decarboxylase</fullName>
        <ecNumber evidence="7">4.1.1.23</ecNumber>
    </recommendedName>
    <alternativeName>
        <fullName evidence="7">OMP decarboxylase</fullName>
        <shortName evidence="7">OMPDCase</shortName>
        <shortName evidence="7">OMPdecase</shortName>
    </alternativeName>
</protein>
<dbReference type="InterPro" id="IPR011060">
    <property type="entry name" value="RibuloseP-bd_barrel"/>
</dbReference>
<comment type="subunit">
    <text evidence="7">Homodimer.</text>
</comment>
<organism evidence="10 11">
    <name type="scientific">Limnothrix redekei LRLZ20PSL1</name>
    <dbReference type="NCBI Taxonomy" id="3112953"/>
    <lineage>
        <taxon>Bacteria</taxon>
        <taxon>Bacillati</taxon>
        <taxon>Cyanobacteriota</taxon>
        <taxon>Cyanophyceae</taxon>
        <taxon>Pseudanabaenales</taxon>
        <taxon>Pseudanabaenaceae</taxon>
        <taxon>Limnothrix</taxon>
    </lineage>
</organism>
<feature type="domain" description="Orotidine 5'-phosphate decarboxylase" evidence="9">
    <location>
        <begin position="13"/>
        <end position="238"/>
    </location>
</feature>
<evidence type="ECO:0000256" key="8">
    <source>
        <dbReference type="RuleBase" id="RU000512"/>
    </source>
</evidence>
<dbReference type="Pfam" id="PF00215">
    <property type="entry name" value="OMPdecase"/>
    <property type="match status" value="1"/>
</dbReference>
<comment type="pathway">
    <text evidence="2 7 8">Pyrimidine metabolism; UMP biosynthesis via de novo pathway; UMP from orotate: step 2/2.</text>
</comment>
<evidence type="ECO:0000259" key="9">
    <source>
        <dbReference type="SMART" id="SM00934"/>
    </source>
</evidence>
<dbReference type="InterPro" id="IPR013785">
    <property type="entry name" value="Aldolase_TIM"/>
</dbReference>
<dbReference type="SUPFAM" id="SSF51366">
    <property type="entry name" value="Ribulose-phoshate binding barrel"/>
    <property type="match status" value="1"/>
</dbReference>
<dbReference type="HAMAP" id="MF_01200_B">
    <property type="entry name" value="OMPdecase_type1_B"/>
    <property type="match status" value="1"/>
</dbReference>
<evidence type="ECO:0000256" key="7">
    <source>
        <dbReference type="HAMAP-Rule" id="MF_01200"/>
    </source>
</evidence>
<feature type="binding site" evidence="7">
    <location>
        <position position="223"/>
    </location>
    <ligand>
        <name>substrate</name>
    </ligand>
</feature>
<dbReference type="InterPro" id="IPR047596">
    <property type="entry name" value="OMPdecase_bac"/>
</dbReference>
<comment type="caution">
    <text evidence="10">The sequence shown here is derived from an EMBL/GenBank/DDBJ whole genome shotgun (WGS) entry which is preliminary data.</text>
</comment>
<dbReference type="CDD" id="cd04725">
    <property type="entry name" value="OMP_decarboxylase_like"/>
    <property type="match status" value="1"/>
</dbReference>
<dbReference type="PANTHER" id="PTHR32119:SF2">
    <property type="entry name" value="OROTIDINE 5'-PHOSPHATE DECARBOXYLASE"/>
    <property type="match status" value="1"/>
</dbReference>
<evidence type="ECO:0000313" key="11">
    <source>
        <dbReference type="Proteomes" id="UP001604335"/>
    </source>
</evidence>
<dbReference type="NCBIfam" id="NF001273">
    <property type="entry name" value="PRK00230.1"/>
    <property type="match status" value="1"/>
</dbReference>
<feature type="binding site" evidence="7">
    <location>
        <position position="131"/>
    </location>
    <ligand>
        <name>substrate</name>
    </ligand>
</feature>
<keyword evidence="11" id="KW-1185">Reference proteome</keyword>
<comment type="function">
    <text evidence="1 7">Catalyzes the decarboxylation of orotidine 5'-monophosphate (OMP) to uridine 5'-monophosphate (UMP).</text>
</comment>
<evidence type="ECO:0000256" key="6">
    <source>
        <dbReference type="ARBA" id="ARBA00049157"/>
    </source>
</evidence>
<dbReference type="EC" id="4.1.1.23" evidence="7"/>
<dbReference type="InterPro" id="IPR018089">
    <property type="entry name" value="OMPdecase_AS"/>
</dbReference>
<dbReference type="NCBIfam" id="TIGR01740">
    <property type="entry name" value="pyrF"/>
    <property type="match status" value="1"/>
</dbReference>
<reference evidence="11" key="1">
    <citation type="journal article" date="2024" name="Algal Res.">
        <title>Biochemical, toxicological and genomic investigation of a high-biomass producing Limnothrix strain isolated from Italian shallow drinking water reservoir.</title>
        <authorList>
            <person name="Simonazzi M."/>
            <person name="Shishido T.K."/>
            <person name="Delbaje E."/>
            <person name="Wahlsten M."/>
            <person name="Fewer D.P."/>
            <person name="Sivonen K."/>
            <person name="Pezzolesi L."/>
            <person name="Pistocchi R."/>
        </authorList>
    </citation>
    <scope>NUCLEOTIDE SEQUENCE [LARGE SCALE GENOMIC DNA]</scope>
    <source>
        <strain evidence="11">LRLZ20PSL1</strain>
    </source>
</reference>
<feature type="binding site" evidence="7">
    <location>
        <position position="19"/>
    </location>
    <ligand>
        <name>substrate</name>
    </ligand>
</feature>
<comment type="catalytic activity">
    <reaction evidence="6 7 8">
        <text>orotidine 5'-phosphate + H(+) = UMP + CO2</text>
        <dbReference type="Rhea" id="RHEA:11596"/>
        <dbReference type="ChEBI" id="CHEBI:15378"/>
        <dbReference type="ChEBI" id="CHEBI:16526"/>
        <dbReference type="ChEBI" id="CHEBI:57538"/>
        <dbReference type="ChEBI" id="CHEBI:57865"/>
        <dbReference type="EC" id="4.1.1.23"/>
    </reaction>
</comment>
<evidence type="ECO:0000256" key="4">
    <source>
        <dbReference type="ARBA" id="ARBA00022975"/>
    </source>
</evidence>
<dbReference type="Gene3D" id="3.20.20.70">
    <property type="entry name" value="Aldolase class I"/>
    <property type="match status" value="1"/>
</dbReference>
<dbReference type="InterPro" id="IPR014732">
    <property type="entry name" value="OMPdecase"/>
</dbReference>
<evidence type="ECO:0000313" key="10">
    <source>
        <dbReference type="EMBL" id="MFG3816200.1"/>
    </source>
</evidence>
<evidence type="ECO:0000256" key="2">
    <source>
        <dbReference type="ARBA" id="ARBA00004861"/>
    </source>
</evidence>
<dbReference type="PANTHER" id="PTHR32119">
    <property type="entry name" value="OROTIDINE 5'-PHOSPHATE DECARBOXYLASE"/>
    <property type="match status" value="1"/>
</dbReference>
<feature type="binding site" evidence="7">
    <location>
        <position position="222"/>
    </location>
    <ligand>
        <name>substrate</name>
    </ligand>
</feature>